<dbReference type="Proteomes" id="UP000218209">
    <property type="component" value="Unassembled WGS sequence"/>
</dbReference>
<dbReference type="AlphaFoldDB" id="A0A1X6P7U3"/>
<accession>A0A1X6P7U3</accession>
<name>A0A1X6P7U3_PORUM</name>
<proteinExistence type="predicted"/>
<evidence type="ECO:0000256" key="1">
    <source>
        <dbReference type="SAM" id="MobiDB-lite"/>
    </source>
</evidence>
<reference evidence="2 3" key="1">
    <citation type="submission" date="2017-03" db="EMBL/GenBank/DDBJ databases">
        <title>WGS assembly of Porphyra umbilicalis.</title>
        <authorList>
            <person name="Brawley S.H."/>
            <person name="Blouin N.A."/>
            <person name="Ficko-Blean E."/>
            <person name="Wheeler G.L."/>
            <person name="Lohr M."/>
            <person name="Goodson H.V."/>
            <person name="Jenkins J.W."/>
            <person name="Blaby-Haas C.E."/>
            <person name="Helliwell K.E."/>
            <person name="Chan C."/>
            <person name="Marriage T."/>
            <person name="Bhattacharya D."/>
            <person name="Klein A.S."/>
            <person name="Badis Y."/>
            <person name="Brodie J."/>
            <person name="Cao Y."/>
            <person name="Collen J."/>
            <person name="Dittami S.M."/>
            <person name="Gachon C.M."/>
            <person name="Green B.R."/>
            <person name="Karpowicz S."/>
            <person name="Kim J.W."/>
            <person name="Kudahl U."/>
            <person name="Lin S."/>
            <person name="Michel G."/>
            <person name="Mittag M."/>
            <person name="Olson B.J."/>
            <person name="Pangilinan J."/>
            <person name="Peng Y."/>
            <person name="Qiu H."/>
            <person name="Shu S."/>
            <person name="Singer J.T."/>
            <person name="Smith A.G."/>
            <person name="Sprecher B.N."/>
            <person name="Wagner V."/>
            <person name="Wang W."/>
            <person name="Wang Z.-Y."/>
            <person name="Yan J."/>
            <person name="Yarish C."/>
            <person name="Zoeuner-Riek S."/>
            <person name="Zhuang Y."/>
            <person name="Zou Y."/>
            <person name="Lindquist E.A."/>
            <person name="Grimwood J."/>
            <person name="Barry K."/>
            <person name="Rokhsar D.S."/>
            <person name="Schmutz J."/>
            <person name="Stiller J.W."/>
            <person name="Grossman A.R."/>
            <person name="Prochnik S.E."/>
        </authorList>
    </citation>
    <scope>NUCLEOTIDE SEQUENCE [LARGE SCALE GENOMIC DNA]</scope>
    <source>
        <strain evidence="2">4086291</strain>
    </source>
</reference>
<feature type="compositionally biased region" description="Low complexity" evidence="1">
    <location>
        <begin position="15"/>
        <end position="48"/>
    </location>
</feature>
<evidence type="ECO:0000313" key="3">
    <source>
        <dbReference type="Proteomes" id="UP000218209"/>
    </source>
</evidence>
<feature type="region of interest" description="Disordered" evidence="1">
    <location>
        <begin position="1"/>
        <end position="80"/>
    </location>
</feature>
<protein>
    <submittedName>
        <fullName evidence="2">Uncharacterized protein</fullName>
    </submittedName>
</protein>
<gene>
    <name evidence="2" type="ORF">BU14_0169s0025</name>
</gene>
<sequence length="486" mass="53340">MWRDSSALYDAPPLGSSSAADDGSESGLPTRRGTTPSRSPSPPGWGDRPPMESPLRPFREGLDSSSAAAPSSRRQGGLTHAKLEAVERRLGEAFPERFFLRRTSSSDYPFYRSEEDAGVVDRLQTLRAELTRPVAEEHPTFSLDFLPKVFSFVVPGTADRTPAMWERQWRTESGCLVAWSQFEADYVPMLGGSSGFPNLPRWWPSVEVPGTVFARLPDVLFHQGMHLVDAEKGDPLRAAVASGWVAHAILAVAGQVRQEGPFYRLPTLLVDGLRQMGLLAIFDGTSENDVFLSAVMECLTGMYWAAFDRVETERQGNPVRTVWVRVTLGITAAGRLWLREWTGVKHLHYHPEDVIPRPSLSREYPRTGASSAAPAEVDDGPHKTGTEAVESGEYHIPRRPPPLAPRRDRQGYPPLVGRGFSRGGRGGGAGRGSDFMLPRHGWDGSALGHGPFQPTRSVLWPAVKSMMLSGCVVLLGTAFPGLRRRA</sequence>
<evidence type="ECO:0000313" key="2">
    <source>
        <dbReference type="EMBL" id="OSX76924.1"/>
    </source>
</evidence>
<organism evidence="2 3">
    <name type="scientific">Porphyra umbilicalis</name>
    <name type="common">Purple laver</name>
    <name type="synonym">Red alga</name>
    <dbReference type="NCBI Taxonomy" id="2786"/>
    <lineage>
        <taxon>Eukaryota</taxon>
        <taxon>Rhodophyta</taxon>
        <taxon>Bangiophyceae</taxon>
        <taxon>Bangiales</taxon>
        <taxon>Bangiaceae</taxon>
        <taxon>Porphyra</taxon>
    </lineage>
</organism>
<feature type="compositionally biased region" description="Gly residues" evidence="1">
    <location>
        <begin position="420"/>
        <end position="431"/>
    </location>
</feature>
<dbReference type="EMBL" id="KV918851">
    <property type="protein sequence ID" value="OSX76924.1"/>
    <property type="molecule type" value="Genomic_DNA"/>
</dbReference>
<feature type="region of interest" description="Disordered" evidence="1">
    <location>
        <begin position="356"/>
        <end position="434"/>
    </location>
</feature>
<keyword evidence="3" id="KW-1185">Reference proteome</keyword>